<name>A0A5N6Y8P1_9EURO</name>
<dbReference type="EMBL" id="ML737138">
    <property type="protein sequence ID" value="KAE8341851.1"/>
    <property type="molecule type" value="Genomic_DNA"/>
</dbReference>
<protein>
    <submittedName>
        <fullName evidence="1">Uncharacterized protein</fullName>
    </submittedName>
</protein>
<dbReference type="AlphaFoldDB" id="A0A5N6Y8P1"/>
<sequence>MRLYIGKLNADPYAENEIISFSFNAGFRQGSTAYLVGQWTQGATGEPKANYRFQGTITKLENGEIEIFKDEDVYYWFKGRVSGESNKELVLEMYRKHDGKLYGNATLSFCFKED</sequence>
<reference evidence="1" key="1">
    <citation type="submission" date="2019-04" db="EMBL/GenBank/DDBJ databases">
        <title>Friends and foes A comparative genomics study of 23 Aspergillus species from section Flavi.</title>
        <authorList>
            <consortium name="DOE Joint Genome Institute"/>
            <person name="Kjaerbolling I."/>
            <person name="Vesth T."/>
            <person name="Frisvad J.C."/>
            <person name="Nybo J.L."/>
            <person name="Theobald S."/>
            <person name="Kildgaard S."/>
            <person name="Isbrandt T."/>
            <person name="Kuo A."/>
            <person name="Sato A."/>
            <person name="Lyhne E.K."/>
            <person name="Kogle M.E."/>
            <person name="Wiebenga A."/>
            <person name="Kun R.S."/>
            <person name="Lubbers R.J."/>
            <person name="Makela M.R."/>
            <person name="Barry K."/>
            <person name="Chovatia M."/>
            <person name="Clum A."/>
            <person name="Daum C."/>
            <person name="Haridas S."/>
            <person name="He G."/>
            <person name="LaButti K."/>
            <person name="Lipzen A."/>
            <person name="Mondo S."/>
            <person name="Riley R."/>
            <person name="Salamov A."/>
            <person name="Simmons B.A."/>
            <person name="Magnuson J.K."/>
            <person name="Henrissat B."/>
            <person name="Mortensen U.H."/>
            <person name="Larsen T.O."/>
            <person name="Devries R.P."/>
            <person name="Grigoriev I.V."/>
            <person name="Machida M."/>
            <person name="Baker S.E."/>
            <person name="Andersen M.R."/>
        </authorList>
    </citation>
    <scope>NUCLEOTIDE SEQUENCE</scope>
    <source>
        <strain evidence="1">CBS 117612</strain>
    </source>
</reference>
<dbReference type="Proteomes" id="UP000325558">
    <property type="component" value="Unassembled WGS sequence"/>
</dbReference>
<dbReference type="OrthoDB" id="4332097at2759"/>
<proteinExistence type="predicted"/>
<organism evidence="1">
    <name type="scientific">Aspergillus arachidicola</name>
    <dbReference type="NCBI Taxonomy" id="656916"/>
    <lineage>
        <taxon>Eukaryota</taxon>
        <taxon>Fungi</taxon>
        <taxon>Dikarya</taxon>
        <taxon>Ascomycota</taxon>
        <taxon>Pezizomycotina</taxon>
        <taxon>Eurotiomycetes</taxon>
        <taxon>Eurotiomycetidae</taxon>
        <taxon>Eurotiales</taxon>
        <taxon>Aspergillaceae</taxon>
        <taxon>Aspergillus</taxon>
        <taxon>Aspergillus subgen. Circumdati</taxon>
    </lineage>
</organism>
<evidence type="ECO:0000313" key="1">
    <source>
        <dbReference type="EMBL" id="KAE8341851.1"/>
    </source>
</evidence>
<accession>A0A5N6Y8P1</accession>
<gene>
    <name evidence="1" type="ORF">BDV24DRAFT_163075</name>
</gene>